<dbReference type="Pfam" id="PF02518">
    <property type="entry name" value="HATPase_c"/>
    <property type="match status" value="1"/>
</dbReference>
<comment type="caution">
    <text evidence="12">The sequence shown here is derived from an EMBL/GenBank/DDBJ whole genome shotgun (WGS) entry which is preliminary data.</text>
</comment>
<keyword evidence="4" id="KW-0808">Transferase</keyword>
<dbReference type="GO" id="GO:0005524">
    <property type="term" value="F:ATP binding"/>
    <property type="evidence" value="ECO:0007669"/>
    <property type="project" value="UniProtKB-KW"/>
</dbReference>
<dbReference type="EC" id="2.7.13.3" evidence="2"/>
<feature type="transmembrane region" description="Helical" evidence="9">
    <location>
        <begin position="83"/>
        <end position="102"/>
    </location>
</feature>
<keyword evidence="9" id="KW-0812">Transmembrane</keyword>
<dbReference type="CDD" id="cd16917">
    <property type="entry name" value="HATPase_UhpB-NarQ-NarX-like"/>
    <property type="match status" value="1"/>
</dbReference>
<reference evidence="12 13" key="1">
    <citation type="submission" date="2020-03" db="EMBL/GenBank/DDBJ databases">
        <title>Sequencing the genomes of 1000 actinobacteria strains.</title>
        <authorList>
            <person name="Klenk H.-P."/>
        </authorList>
    </citation>
    <scope>NUCLEOTIDE SEQUENCE [LARGE SCALE GENOMIC DNA]</scope>
    <source>
        <strain evidence="12 13">DSM 16403</strain>
    </source>
</reference>
<evidence type="ECO:0000256" key="7">
    <source>
        <dbReference type="ARBA" id="ARBA00022840"/>
    </source>
</evidence>
<evidence type="ECO:0000259" key="10">
    <source>
        <dbReference type="Pfam" id="PF02518"/>
    </source>
</evidence>
<keyword evidence="5" id="KW-0547">Nucleotide-binding</keyword>
<dbReference type="Gene3D" id="1.20.5.1930">
    <property type="match status" value="1"/>
</dbReference>
<dbReference type="EMBL" id="JAATJL010000001">
    <property type="protein sequence ID" value="NJC21065.1"/>
    <property type="molecule type" value="Genomic_DNA"/>
</dbReference>
<keyword evidence="9" id="KW-1133">Transmembrane helix</keyword>
<evidence type="ECO:0000256" key="3">
    <source>
        <dbReference type="ARBA" id="ARBA00022553"/>
    </source>
</evidence>
<feature type="domain" description="Signal transduction histidine kinase subgroup 3 dimerisation and phosphoacceptor" evidence="11">
    <location>
        <begin position="206"/>
        <end position="266"/>
    </location>
</feature>
<dbReference type="Gene3D" id="3.30.565.10">
    <property type="entry name" value="Histidine kinase-like ATPase, C-terminal domain"/>
    <property type="match status" value="1"/>
</dbReference>
<organism evidence="12 13">
    <name type="scientific">Arthrobacter pigmenti</name>
    <dbReference type="NCBI Taxonomy" id="271432"/>
    <lineage>
        <taxon>Bacteria</taxon>
        <taxon>Bacillati</taxon>
        <taxon>Actinomycetota</taxon>
        <taxon>Actinomycetes</taxon>
        <taxon>Micrococcales</taxon>
        <taxon>Micrococcaceae</taxon>
        <taxon>Arthrobacter</taxon>
    </lineage>
</organism>
<keyword evidence="7" id="KW-0067">ATP-binding</keyword>
<evidence type="ECO:0000256" key="1">
    <source>
        <dbReference type="ARBA" id="ARBA00000085"/>
    </source>
</evidence>
<dbReference type="RefSeq" id="WP_167990384.1">
    <property type="nucleotide sequence ID" value="NZ_JAATJL010000001.1"/>
</dbReference>
<feature type="domain" description="Histidine kinase/HSP90-like ATPase" evidence="10">
    <location>
        <begin position="312"/>
        <end position="405"/>
    </location>
</feature>
<dbReference type="InterPro" id="IPR003594">
    <property type="entry name" value="HATPase_dom"/>
</dbReference>
<keyword evidence="6 12" id="KW-0418">Kinase</keyword>
<feature type="transmembrane region" description="Helical" evidence="9">
    <location>
        <begin position="109"/>
        <end position="132"/>
    </location>
</feature>
<protein>
    <recommendedName>
        <fullName evidence="2">histidine kinase</fullName>
        <ecNumber evidence="2">2.7.13.3</ecNumber>
    </recommendedName>
</protein>
<comment type="catalytic activity">
    <reaction evidence="1">
        <text>ATP + protein L-histidine = ADP + protein N-phospho-L-histidine.</text>
        <dbReference type="EC" id="2.7.13.3"/>
    </reaction>
</comment>
<dbReference type="PANTHER" id="PTHR24421">
    <property type="entry name" value="NITRATE/NITRITE SENSOR PROTEIN NARX-RELATED"/>
    <property type="match status" value="1"/>
</dbReference>
<dbReference type="Proteomes" id="UP000547458">
    <property type="component" value="Unassembled WGS sequence"/>
</dbReference>
<feature type="transmembrane region" description="Helical" evidence="9">
    <location>
        <begin position="12"/>
        <end position="30"/>
    </location>
</feature>
<dbReference type="GO" id="GO:0016020">
    <property type="term" value="C:membrane"/>
    <property type="evidence" value="ECO:0007669"/>
    <property type="project" value="InterPro"/>
</dbReference>
<keyword evidence="9" id="KW-0472">Membrane</keyword>
<dbReference type="PANTHER" id="PTHR24421:SF10">
    <property type="entry name" value="NITRATE_NITRITE SENSOR PROTEIN NARQ"/>
    <property type="match status" value="1"/>
</dbReference>
<evidence type="ECO:0000259" key="11">
    <source>
        <dbReference type="Pfam" id="PF07730"/>
    </source>
</evidence>
<dbReference type="AlphaFoldDB" id="A0A846RML3"/>
<evidence type="ECO:0000256" key="6">
    <source>
        <dbReference type="ARBA" id="ARBA00022777"/>
    </source>
</evidence>
<name>A0A846RML3_9MICC</name>
<dbReference type="GO" id="GO:0000155">
    <property type="term" value="F:phosphorelay sensor kinase activity"/>
    <property type="evidence" value="ECO:0007669"/>
    <property type="project" value="InterPro"/>
</dbReference>
<feature type="transmembrane region" description="Helical" evidence="9">
    <location>
        <begin position="42"/>
        <end position="71"/>
    </location>
</feature>
<dbReference type="InterPro" id="IPR036890">
    <property type="entry name" value="HATPase_C_sf"/>
</dbReference>
<evidence type="ECO:0000256" key="8">
    <source>
        <dbReference type="ARBA" id="ARBA00023012"/>
    </source>
</evidence>
<evidence type="ECO:0000256" key="4">
    <source>
        <dbReference type="ARBA" id="ARBA00022679"/>
    </source>
</evidence>
<dbReference type="SUPFAM" id="SSF55874">
    <property type="entry name" value="ATPase domain of HSP90 chaperone/DNA topoisomerase II/histidine kinase"/>
    <property type="match status" value="1"/>
</dbReference>
<dbReference type="InterPro" id="IPR050482">
    <property type="entry name" value="Sensor_HK_TwoCompSys"/>
</dbReference>
<dbReference type="InterPro" id="IPR011712">
    <property type="entry name" value="Sig_transdc_His_kin_sub3_dim/P"/>
</dbReference>
<evidence type="ECO:0000313" key="12">
    <source>
        <dbReference type="EMBL" id="NJC21065.1"/>
    </source>
</evidence>
<keyword evidence="3" id="KW-0597">Phosphoprotein</keyword>
<gene>
    <name evidence="12" type="ORF">BJ994_000141</name>
</gene>
<evidence type="ECO:0000313" key="13">
    <source>
        <dbReference type="Proteomes" id="UP000547458"/>
    </source>
</evidence>
<feature type="transmembrane region" description="Helical" evidence="9">
    <location>
        <begin position="152"/>
        <end position="178"/>
    </location>
</feature>
<dbReference type="GO" id="GO:0046983">
    <property type="term" value="F:protein dimerization activity"/>
    <property type="evidence" value="ECO:0007669"/>
    <property type="project" value="InterPro"/>
</dbReference>
<keyword evidence="13" id="KW-1185">Reference proteome</keyword>
<evidence type="ECO:0000256" key="5">
    <source>
        <dbReference type="ARBA" id="ARBA00022741"/>
    </source>
</evidence>
<sequence>MERSLNHLRRWGAPAFAVVFFILWCIAEAGRMGGSFTAWSGALPLVLMTFAIALSVWVPYASMAITAALLLGQLFHLIPPPYSNHWAIYLGAFIALGFTLWVSNRRTRLIAVGLNVVFAALMTVLMLSWRYGGGVGWFPDLGYGDSVTFSQFGWQLFALLLLIAGGCAAVGLLLALFLERESLFQARATAQRGLHKAEVNLVVEQERSRISRDLHDVLAHSLTVISAQADGIRYLNKGLPASVTEALESIARSARSALLDAQRVIEGGENDDDARPQPQLNDLESLVEEMRNGGLRIEFGESGERRDLTDGQQVAIYRIVQESLTNALKHGGRDTDVRLHLDWSGPGLTVHVASTIAETDAAAEPEADRVGRGLPGMRERAHLAGGWVTAGPDGEHFRVTAYIPYPKQEQSVDDGASSDND</sequence>
<keyword evidence="8" id="KW-0902">Two-component regulatory system</keyword>
<proteinExistence type="predicted"/>
<evidence type="ECO:0000256" key="9">
    <source>
        <dbReference type="SAM" id="Phobius"/>
    </source>
</evidence>
<dbReference type="Pfam" id="PF07730">
    <property type="entry name" value="HisKA_3"/>
    <property type="match status" value="1"/>
</dbReference>
<accession>A0A846RML3</accession>
<evidence type="ECO:0000256" key="2">
    <source>
        <dbReference type="ARBA" id="ARBA00012438"/>
    </source>
</evidence>